<comment type="caution">
    <text evidence="6">Lacks conserved residue(s) required for the propagation of feature annotation.</text>
</comment>
<keyword evidence="6" id="KW-0812">Transmembrane</keyword>
<dbReference type="SUPFAM" id="SSF53756">
    <property type="entry name" value="UDP-Glycosyltransferase/glycogen phosphorylase"/>
    <property type="match status" value="1"/>
</dbReference>
<dbReference type="Pfam" id="PF00201">
    <property type="entry name" value="UDPGT"/>
    <property type="match status" value="1"/>
</dbReference>
<proteinExistence type="inferred from homology"/>
<dbReference type="PANTHER" id="PTHR48043">
    <property type="entry name" value="EG:EG0003.4 PROTEIN-RELATED"/>
    <property type="match status" value="1"/>
</dbReference>
<feature type="transmembrane region" description="Helical" evidence="6">
    <location>
        <begin position="486"/>
        <end position="505"/>
    </location>
</feature>
<dbReference type="PANTHER" id="PTHR48043:SF119">
    <property type="entry name" value="UDP-GLUCURONOSYLTRANSFERASE"/>
    <property type="match status" value="1"/>
</dbReference>
<dbReference type="GO" id="GO:0016020">
    <property type="term" value="C:membrane"/>
    <property type="evidence" value="ECO:0007669"/>
    <property type="project" value="UniProtKB-SubCell"/>
</dbReference>
<organism evidence="8">
    <name type="scientific">Strongyloides stercoralis</name>
    <name type="common">Threadworm</name>
    <dbReference type="NCBI Taxonomy" id="6248"/>
    <lineage>
        <taxon>Eukaryota</taxon>
        <taxon>Metazoa</taxon>
        <taxon>Ecdysozoa</taxon>
        <taxon>Nematoda</taxon>
        <taxon>Chromadorea</taxon>
        <taxon>Rhabditida</taxon>
        <taxon>Tylenchina</taxon>
        <taxon>Panagrolaimomorpha</taxon>
        <taxon>Strongyloidoidea</taxon>
        <taxon>Strongyloididae</taxon>
        <taxon>Strongyloides</taxon>
    </lineage>
</organism>
<comment type="similarity">
    <text evidence="1 5">Belongs to the UDP-glycosyltransferase family.</text>
</comment>
<dbReference type="InterPro" id="IPR035595">
    <property type="entry name" value="UDP_glycos_trans_CS"/>
</dbReference>
<keyword evidence="6" id="KW-1133">Transmembrane helix</keyword>
<accession>A0A0K0E9V9</accession>
<keyword evidence="7" id="KW-1185">Reference proteome</keyword>
<keyword evidence="2 5" id="KW-0328">Glycosyltransferase</keyword>
<dbReference type="Gene3D" id="3.40.50.2000">
    <property type="entry name" value="Glycogen Phosphorylase B"/>
    <property type="match status" value="1"/>
</dbReference>
<reference evidence="8" key="1">
    <citation type="submission" date="2015-08" db="UniProtKB">
        <authorList>
            <consortium name="WormBaseParasite"/>
        </authorList>
    </citation>
    <scope>IDENTIFICATION</scope>
</reference>
<dbReference type="FunFam" id="3.40.50.2000:FF:000021">
    <property type="entry name" value="UDP-glucuronosyltransferase"/>
    <property type="match status" value="1"/>
</dbReference>
<name>A0A0K0E9V9_STRER</name>
<sequence>MKYILIKIILCINFCIIYSFNILIHNIFSSKSHSVSIHPLAKELVLQGNNVTLLNYGVKSIGMYDGILTKEILFNDTELYDTQIELFGRITWRKPNPSTNQLLGKLVIKYGMYLSKNNDYINLINTKWDAIIVNEALFGQGVLSAIYMKEKNNIPIISLSTTDYTFYQALFRGLERYYLIEGNIYFNGEIEFKPENFYYRFITFINNIKEYNAYFYSISSMNQMIANFINITTSLEKFYSYSSWNIVETFDKLFLPSSLTSSITYTGSSCDSIVKMDNNFDTNLSYFINDEKSKGTIYMAFGSQMPWNWAPITVIKNFINVFKRFNNYKIILSININITNITIPSNVLLVRWAPQTLILNHNKTKLFITHGGLKSFRESICGEVPMLSIPFYIDQTKNSLNGYLLGISERLNRLKLSSNNIYNKIIKILKNQKYKLNIQKLRKIMVDRIINPTEECAYNIKKIIKIKHKYSDSNEFWQITGRKINFMVKYFFDTLIFITFIVVLIL</sequence>
<dbReference type="WBParaSite" id="SSTP_0000629100.1">
    <property type="protein sequence ID" value="SSTP_0000629100.1"/>
    <property type="gene ID" value="SSTP_0000629100"/>
</dbReference>
<evidence type="ECO:0000256" key="1">
    <source>
        <dbReference type="ARBA" id="ARBA00009995"/>
    </source>
</evidence>
<evidence type="ECO:0000256" key="2">
    <source>
        <dbReference type="ARBA" id="ARBA00022676"/>
    </source>
</evidence>
<evidence type="ECO:0000313" key="7">
    <source>
        <dbReference type="Proteomes" id="UP000035681"/>
    </source>
</evidence>
<keyword evidence="6" id="KW-0472">Membrane</keyword>
<dbReference type="STRING" id="6248.A0A0K0E9V9"/>
<dbReference type="GO" id="GO:0015020">
    <property type="term" value="F:glucuronosyltransferase activity"/>
    <property type="evidence" value="ECO:0007669"/>
    <property type="project" value="UniProtKB-EC"/>
</dbReference>
<evidence type="ECO:0000313" key="8">
    <source>
        <dbReference type="WBParaSite" id="SSTP_0000629100.1"/>
    </source>
</evidence>
<protein>
    <recommendedName>
        <fullName evidence="6">UDP-glucuronosyltransferase</fullName>
        <ecNumber evidence="6">2.4.1.17</ecNumber>
    </recommendedName>
</protein>
<dbReference type="CDD" id="cd03784">
    <property type="entry name" value="GT1_Gtf-like"/>
    <property type="match status" value="1"/>
</dbReference>
<dbReference type="InterPro" id="IPR002213">
    <property type="entry name" value="UDP_glucos_trans"/>
</dbReference>
<feature type="transmembrane region" description="Helical" evidence="6">
    <location>
        <begin position="6"/>
        <end position="24"/>
    </location>
</feature>
<evidence type="ECO:0000256" key="6">
    <source>
        <dbReference type="RuleBase" id="RU362059"/>
    </source>
</evidence>
<dbReference type="AlphaFoldDB" id="A0A0K0E9V9"/>
<dbReference type="WBParaSite" id="TCONS_00005014.p1">
    <property type="protein sequence ID" value="TCONS_00005014.p1"/>
    <property type="gene ID" value="XLOC_003342"/>
</dbReference>
<dbReference type="EC" id="2.4.1.17" evidence="6"/>
<evidence type="ECO:0000256" key="4">
    <source>
        <dbReference type="ARBA" id="ARBA00047475"/>
    </source>
</evidence>
<comment type="subcellular location">
    <subcellularLocation>
        <location evidence="6">Membrane</location>
        <topology evidence="6">Single-pass membrane protein</topology>
    </subcellularLocation>
</comment>
<evidence type="ECO:0000256" key="5">
    <source>
        <dbReference type="RuleBase" id="RU003718"/>
    </source>
</evidence>
<dbReference type="Proteomes" id="UP000035681">
    <property type="component" value="Unplaced"/>
</dbReference>
<dbReference type="PROSITE" id="PS00375">
    <property type="entry name" value="UDPGT"/>
    <property type="match status" value="1"/>
</dbReference>
<dbReference type="InterPro" id="IPR050271">
    <property type="entry name" value="UDP-glycosyltransferase"/>
</dbReference>
<comment type="catalytic activity">
    <reaction evidence="4 6">
        <text>glucuronate acceptor + UDP-alpha-D-glucuronate = acceptor beta-D-glucuronoside + UDP + H(+)</text>
        <dbReference type="Rhea" id="RHEA:21032"/>
        <dbReference type="ChEBI" id="CHEBI:15378"/>
        <dbReference type="ChEBI" id="CHEBI:58052"/>
        <dbReference type="ChEBI" id="CHEBI:58223"/>
        <dbReference type="ChEBI" id="CHEBI:132367"/>
        <dbReference type="ChEBI" id="CHEBI:132368"/>
        <dbReference type="EC" id="2.4.1.17"/>
    </reaction>
</comment>
<keyword evidence="3 5" id="KW-0808">Transferase</keyword>
<evidence type="ECO:0000256" key="3">
    <source>
        <dbReference type="ARBA" id="ARBA00022679"/>
    </source>
</evidence>